<dbReference type="GO" id="GO:0071555">
    <property type="term" value="P:cell wall organization"/>
    <property type="evidence" value="ECO:0007669"/>
    <property type="project" value="UniProtKB-KW"/>
</dbReference>
<dbReference type="CDD" id="cd01750">
    <property type="entry name" value="GATase1_CobQ"/>
    <property type="match status" value="1"/>
</dbReference>
<dbReference type="EC" id="6.3.5.13" evidence="2"/>
<dbReference type="GO" id="GO:0008360">
    <property type="term" value="P:regulation of cell shape"/>
    <property type="evidence" value="ECO:0007669"/>
    <property type="project" value="UniProtKB-KW"/>
</dbReference>
<dbReference type="Proteomes" id="UP000014629">
    <property type="component" value="Unassembled WGS sequence"/>
</dbReference>
<keyword evidence="2" id="KW-0436">Ligase</keyword>
<evidence type="ECO:0000313" key="4">
    <source>
        <dbReference type="EMBL" id="EPH46834.1"/>
    </source>
</evidence>
<keyword evidence="2" id="KW-0378">Hydrolase</keyword>
<comment type="similarity">
    <text evidence="2">Belongs to the CobB/CobQ family. GatD subfamily.</text>
</comment>
<evidence type="ECO:0000256" key="2">
    <source>
        <dbReference type="HAMAP-Rule" id="MF_02213"/>
    </source>
</evidence>
<keyword evidence="2" id="KW-0961">Cell wall biogenesis/degradation</keyword>
<keyword evidence="1 2" id="KW-0315">Glutamine amidotransferase</keyword>
<reference evidence="4 5" key="1">
    <citation type="submission" date="2013-02" db="EMBL/GenBank/DDBJ databases">
        <title>Draft Genome Sequence of Streptomyces aurantiacus, Which Produces Setomimycin.</title>
        <authorList>
            <person name="Gruening B.A."/>
            <person name="Praeg A."/>
            <person name="Erxleben A."/>
            <person name="Guenther S."/>
            <person name="Mueller M."/>
        </authorList>
    </citation>
    <scope>NUCLEOTIDE SEQUENCE [LARGE SCALE GENOMIC DNA]</scope>
    <source>
        <strain evidence="4 5">JA 4570</strain>
    </source>
</reference>
<evidence type="ECO:0000313" key="5">
    <source>
        <dbReference type="Proteomes" id="UP000014629"/>
    </source>
</evidence>
<comment type="catalytic activity">
    <reaction evidence="2">
        <text>L-glutamine + H2O = L-glutamate + NH4(+)</text>
        <dbReference type="Rhea" id="RHEA:15889"/>
        <dbReference type="ChEBI" id="CHEBI:15377"/>
        <dbReference type="ChEBI" id="CHEBI:28938"/>
        <dbReference type="ChEBI" id="CHEBI:29985"/>
        <dbReference type="ChEBI" id="CHEBI:58359"/>
        <dbReference type="EC" id="3.5.1.2"/>
    </reaction>
</comment>
<accession>S3ZVM8</accession>
<dbReference type="GO" id="GO:0009252">
    <property type="term" value="P:peptidoglycan biosynthetic process"/>
    <property type="evidence" value="ECO:0007669"/>
    <property type="project" value="UniProtKB-UniRule"/>
</dbReference>
<comment type="caution">
    <text evidence="4">The sequence shown here is derived from an EMBL/GenBank/DDBJ whole genome shotgun (WGS) entry which is preliminary data.</text>
</comment>
<evidence type="ECO:0000259" key="3">
    <source>
        <dbReference type="Pfam" id="PF07685"/>
    </source>
</evidence>
<dbReference type="InterPro" id="IPR033949">
    <property type="entry name" value="CobQ_GATase1"/>
</dbReference>
<dbReference type="InterPro" id="IPR011698">
    <property type="entry name" value="GATase_3"/>
</dbReference>
<dbReference type="EC" id="3.5.1.2" evidence="2"/>
<dbReference type="AlphaFoldDB" id="S3ZVM8"/>
<dbReference type="GO" id="GO:0004359">
    <property type="term" value="F:glutaminase activity"/>
    <property type="evidence" value="ECO:0007669"/>
    <property type="project" value="UniProtKB-UniRule"/>
</dbReference>
<keyword evidence="2" id="KW-0573">Peptidoglycan synthesis</keyword>
<feature type="domain" description="CobB/CobQ-like glutamine amidotransferase" evidence="3">
    <location>
        <begin position="11"/>
        <end position="204"/>
    </location>
</feature>
<dbReference type="GO" id="GO:0009236">
    <property type="term" value="P:cobalamin biosynthetic process"/>
    <property type="evidence" value="ECO:0007669"/>
    <property type="project" value="InterPro"/>
</dbReference>
<protein>
    <recommendedName>
        <fullName evidence="2">Lipid II isoglutaminyl synthase (glutamine-hydrolyzing) subunit GatD</fullName>
        <ecNumber evidence="2">6.3.5.13</ecNumber>
    </recommendedName>
    <alternativeName>
        <fullName evidence="2">Lipid II isoglutaminyl synthase glutaminase subunit</fullName>
        <ecNumber evidence="2">3.5.1.2</ecNumber>
    </alternativeName>
</protein>
<feature type="active site" description="Nucleophile" evidence="2">
    <location>
        <position position="96"/>
    </location>
</feature>
<gene>
    <name evidence="2" type="primary">gatD</name>
    <name evidence="4" type="ORF">STRAU_0106</name>
</gene>
<feature type="active site" evidence="2">
    <location>
        <position position="197"/>
    </location>
</feature>
<dbReference type="HAMAP" id="MF_02213">
    <property type="entry name" value="Lipid_II_synth_GatD"/>
    <property type="match status" value="1"/>
</dbReference>
<dbReference type="InterPro" id="IPR043702">
    <property type="entry name" value="Lipid_II_synth_GatD"/>
</dbReference>
<organism evidence="4 5">
    <name type="scientific">Streptomyces aurantiacus JA 4570</name>
    <dbReference type="NCBI Taxonomy" id="1286094"/>
    <lineage>
        <taxon>Bacteria</taxon>
        <taxon>Bacillati</taxon>
        <taxon>Actinomycetota</taxon>
        <taxon>Actinomycetes</taxon>
        <taxon>Kitasatosporales</taxon>
        <taxon>Streptomycetaceae</taxon>
        <taxon>Streptomyces</taxon>
        <taxon>Streptomyces aurantiacus group</taxon>
    </lineage>
</organism>
<name>S3ZVM8_9ACTN</name>
<keyword evidence="2" id="KW-0133">Cell shape</keyword>
<sequence>MSMSDNSLRLVWVYPDLLSTYGDQGNALVVERRAHQRGLQVERYDVRSDQPVPTSGDIYLIGGGEDRPQRLASERLRRDGGLQRAVGNGAIVFSVCAGYQILGNEFINDLGQREPGLGLLDVVSTRGEGERCVGDVLADIDPQLGLPELTGFENHQGITHVGPGARPFARVRLGKGNGTGDGTEGAYNGTVFGTYMHGPVLARNPLIADLLLKLALDVNALPPTDDRWYDALRGERIAAAQQQPA</sequence>
<dbReference type="Gene3D" id="3.40.50.880">
    <property type="match status" value="1"/>
</dbReference>
<comment type="pathway">
    <text evidence="2">Cell wall biogenesis; peptidoglycan biosynthesis.</text>
</comment>
<dbReference type="PANTHER" id="PTHR21343">
    <property type="entry name" value="DETHIOBIOTIN SYNTHETASE"/>
    <property type="match status" value="1"/>
</dbReference>
<dbReference type="PROSITE" id="PS51274">
    <property type="entry name" value="GATASE_COBBQ"/>
    <property type="match status" value="1"/>
</dbReference>
<dbReference type="SUPFAM" id="SSF52317">
    <property type="entry name" value="Class I glutamine amidotransferase-like"/>
    <property type="match status" value="1"/>
</dbReference>
<feature type="binding site" evidence="2">
    <location>
        <position position="131"/>
    </location>
    <ligand>
        <name>substrate</name>
    </ligand>
</feature>
<dbReference type="UniPathway" id="UPA00219"/>
<dbReference type="PATRIC" id="fig|1286094.4.peg.104"/>
<comment type="catalytic activity">
    <reaction evidence="2">
        <text>beta-D-GlcNAc-(1-&gt;4)-Mur2Ac(oyl-L-Ala-gamma-D-Glu-L-Lys-D-Ala-D-Ala)-di-trans,octa-cis-undecaprenyl diphosphate + L-glutamine + ATP + H2O = beta-D-GlcNAc-(1-&gt;4)-Mur2Ac(oyl-L-Ala-D-isoglutaminyl-L-Lys-D-Ala-D-Ala)-di-trans,octa-cis-undecaprenyl diphosphate + L-glutamate + ADP + phosphate + H(+)</text>
        <dbReference type="Rhea" id="RHEA:57928"/>
        <dbReference type="ChEBI" id="CHEBI:15377"/>
        <dbReference type="ChEBI" id="CHEBI:15378"/>
        <dbReference type="ChEBI" id="CHEBI:29985"/>
        <dbReference type="ChEBI" id="CHEBI:30616"/>
        <dbReference type="ChEBI" id="CHEBI:43474"/>
        <dbReference type="ChEBI" id="CHEBI:58359"/>
        <dbReference type="ChEBI" id="CHEBI:60033"/>
        <dbReference type="ChEBI" id="CHEBI:62233"/>
        <dbReference type="ChEBI" id="CHEBI:456216"/>
        <dbReference type="EC" id="6.3.5.13"/>
    </reaction>
</comment>
<dbReference type="GO" id="GO:0140282">
    <property type="term" value="F:carbon-nitrogen ligase activity on lipid II"/>
    <property type="evidence" value="ECO:0007669"/>
    <property type="project" value="UniProtKB-UniRule"/>
</dbReference>
<keyword evidence="5" id="KW-1185">Reference proteome</keyword>
<proteinExistence type="inferred from homology"/>
<dbReference type="Pfam" id="PF07685">
    <property type="entry name" value="GATase_3"/>
    <property type="match status" value="1"/>
</dbReference>
<comment type="subunit">
    <text evidence="2">Forms a heterodimer with MurT.</text>
</comment>
<dbReference type="EMBL" id="AOPZ01000005">
    <property type="protein sequence ID" value="EPH46834.1"/>
    <property type="molecule type" value="Genomic_DNA"/>
</dbReference>
<dbReference type="InterPro" id="IPR029062">
    <property type="entry name" value="Class_I_gatase-like"/>
</dbReference>
<evidence type="ECO:0000256" key="1">
    <source>
        <dbReference type="ARBA" id="ARBA00022962"/>
    </source>
</evidence>
<dbReference type="PANTHER" id="PTHR21343:SF9">
    <property type="entry name" value="LIPID II ISOGLUTAMINYL SYNTHASE (GLUTAMINE-HYDROLYZING) SUBUNIT GATD"/>
    <property type="match status" value="1"/>
</dbReference>
<comment type="function">
    <text evidence="2">The lipid II isoglutaminyl synthase complex catalyzes the formation of alpha-D-isoglutamine in the cell wall lipid II stem peptide. The GatD subunit catalyzes the hydrolysis of glutamine to glutamate and ammonia. The resulting ammonia molecule is channeled to the active site of MurT.</text>
</comment>